<comment type="caution">
    <text evidence="1">The sequence shown here is derived from an EMBL/GenBank/DDBJ whole genome shotgun (WGS) entry which is preliminary data.</text>
</comment>
<dbReference type="Proteomes" id="UP000757435">
    <property type="component" value="Unassembled WGS sequence"/>
</dbReference>
<sequence>MPLSDRQEHLLFELYGIPYSSKTISLGSNGLASMPPLTELHQSAKDRLQEAILEINIDPFKTERVGEILAEYEGISLDPSTIEREGYSFRFGRSISNLKDRLYAYTGIRVAGSFSNRMPLG</sequence>
<dbReference type="EMBL" id="JAHHHD010000028">
    <property type="protein sequence ID" value="MBW4660935.1"/>
    <property type="molecule type" value="Genomic_DNA"/>
</dbReference>
<dbReference type="AlphaFoldDB" id="A0A951UP45"/>
<evidence type="ECO:0000313" key="2">
    <source>
        <dbReference type="Proteomes" id="UP000757435"/>
    </source>
</evidence>
<name>A0A951UP45_9CYAN</name>
<evidence type="ECO:0000313" key="1">
    <source>
        <dbReference type="EMBL" id="MBW4660935.1"/>
    </source>
</evidence>
<protein>
    <submittedName>
        <fullName evidence="1">Uncharacterized protein</fullName>
    </submittedName>
</protein>
<reference evidence="1" key="2">
    <citation type="journal article" date="2022" name="Microbiol. Resour. Announc.">
        <title>Metagenome Sequencing to Explore Phylogenomics of Terrestrial Cyanobacteria.</title>
        <authorList>
            <person name="Ward R.D."/>
            <person name="Stajich J.E."/>
            <person name="Johansen J.R."/>
            <person name="Huntemann M."/>
            <person name="Clum A."/>
            <person name="Foster B."/>
            <person name="Foster B."/>
            <person name="Roux S."/>
            <person name="Palaniappan K."/>
            <person name="Varghese N."/>
            <person name="Mukherjee S."/>
            <person name="Reddy T.B.K."/>
            <person name="Daum C."/>
            <person name="Copeland A."/>
            <person name="Chen I.A."/>
            <person name="Ivanova N.N."/>
            <person name="Kyrpides N.C."/>
            <person name="Shapiro N."/>
            <person name="Eloe-Fadrosh E.A."/>
            <person name="Pietrasiak N."/>
        </authorList>
    </citation>
    <scope>NUCLEOTIDE SEQUENCE</scope>
    <source>
        <strain evidence="1">UHER 2000/2452</strain>
    </source>
</reference>
<reference evidence="1" key="1">
    <citation type="submission" date="2021-05" db="EMBL/GenBank/DDBJ databases">
        <authorList>
            <person name="Pietrasiak N."/>
            <person name="Ward R."/>
            <person name="Stajich J.E."/>
            <person name="Kurbessoian T."/>
        </authorList>
    </citation>
    <scope>NUCLEOTIDE SEQUENCE</scope>
    <source>
        <strain evidence="1">UHER 2000/2452</strain>
    </source>
</reference>
<organism evidence="1 2">
    <name type="scientific">Drouetiella hepatica Uher 2000/2452</name>
    <dbReference type="NCBI Taxonomy" id="904376"/>
    <lineage>
        <taxon>Bacteria</taxon>
        <taxon>Bacillati</taxon>
        <taxon>Cyanobacteriota</taxon>
        <taxon>Cyanophyceae</taxon>
        <taxon>Oculatellales</taxon>
        <taxon>Oculatellaceae</taxon>
        <taxon>Drouetiella</taxon>
    </lineage>
</organism>
<proteinExistence type="predicted"/>
<accession>A0A951UP45</accession>
<gene>
    <name evidence="1" type="ORF">KME15_19850</name>
</gene>